<feature type="domain" description="CobQ/CobB/MinD/ParA nucleotide binding" evidence="4">
    <location>
        <begin position="4"/>
        <end position="169"/>
    </location>
</feature>
<dbReference type="Gene3D" id="3.40.50.300">
    <property type="entry name" value="P-loop containing nucleotide triphosphate hydrolases"/>
    <property type="match status" value="1"/>
</dbReference>
<keyword evidence="2" id="KW-0067">ATP-binding</keyword>
<proteinExistence type="predicted"/>
<name>A0A1E2SNF6_LEIXY</name>
<dbReference type="SUPFAM" id="SSF52540">
    <property type="entry name" value="P-loop containing nucleoside triphosphate hydrolases"/>
    <property type="match status" value="1"/>
</dbReference>
<dbReference type="Proteomes" id="UP000094426">
    <property type="component" value="Unassembled WGS sequence"/>
</dbReference>
<accession>A0A1E2SNF6</accession>
<evidence type="ECO:0000256" key="3">
    <source>
        <dbReference type="SAM" id="MobiDB-lite"/>
    </source>
</evidence>
<dbReference type="OMA" id="QIMANVC"/>
<dbReference type="PANTHER" id="PTHR32309:SF31">
    <property type="entry name" value="CAPSULAR EXOPOLYSACCHARIDE FAMILY"/>
    <property type="match status" value="1"/>
</dbReference>
<dbReference type="NCBIfam" id="TIGR01007">
    <property type="entry name" value="eps_fam"/>
    <property type="match status" value="1"/>
</dbReference>
<protein>
    <recommendedName>
        <fullName evidence="4">CobQ/CobB/MinD/ParA nucleotide binding domain-containing protein</fullName>
    </recommendedName>
</protein>
<dbReference type="InterPro" id="IPR050445">
    <property type="entry name" value="Bact_polysacc_biosynth/exp"/>
</dbReference>
<evidence type="ECO:0000256" key="1">
    <source>
        <dbReference type="ARBA" id="ARBA00022741"/>
    </source>
</evidence>
<dbReference type="InterPro" id="IPR002586">
    <property type="entry name" value="CobQ/CobB/MinD/ParA_Nub-bd_dom"/>
</dbReference>
<organism evidence="5 6">
    <name type="scientific">Leifsonia xyli subsp. xyli</name>
    <dbReference type="NCBI Taxonomy" id="59736"/>
    <lineage>
        <taxon>Bacteria</taxon>
        <taxon>Bacillati</taxon>
        <taxon>Actinomycetota</taxon>
        <taxon>Actinomycetes</taxon>
        <taxon>Micrococcales</taxon>
        <taxon>Microbacteriaceae</taxon>
        <taxon>Leifsonia</taxon>
    </lineage>
</organism>
<feature type="region of interest" description="Disordered" evidence="3">
    <location>
        <begin position="198"/>
        <end position="250"/>
    </location>
</feature>
<dbReference type="InterPro" id="IPR027417">
    <property type="entry name" value="P-loop_NTPase"/>
</dbReference>
<sequence length="250" mass="25931">MPSEGKSTLSANLAVTIARGGQPVVVVDADMRHPTQGKTFGIPNGAGLSDVLAGRVSLREVLQDPDVSLHTHIRVLTAGRTPPNPSELLGSRTMRELLAALSELAVVIVDAPPLLPVTDAAVLSKSVDGVLLVVNAKRTKIDQLGKALRTLDQAAGKLTGVVLNRVPRRGADAVNYGYYGAKYGYGYYHDASLTAGPEAAPAPAATPVPTPAEPDAADRDATDPHSTSGSVPEPVPAEPANRGRRAARHG</sequence>
<reference evidence="5 6" key="1">
    <citation type="submission" date="2015-11" db="EMBL/GenBank/DDBJ databases">
        <authorList>
            <person name="Zhang Y."/>
            <person name="Guo Z."/>
        </authorList>
    </citation>
    <scope>NUCLEOTIDE SEQUENCE [LARGE SCALE GENOMIC DNA]</scope>
    <source>
        <strain evidence="6">gdw1</strain>
    </source>
</reference>
<dbReference type="PANTHER" id="PTHR32309">
    <property type="entry name" value="TYROSINE-PROTEIN KINASE"/>
    <property type="match status" value="1"/>
</dbReference>
<keyword evidence="1" id="KW-0547">Nucleotide-binding</keyword>
<dbReference type="Pfam" id="PF01656">
    <property type="entry name" value="CbiA"/>
    <property type="match status" value="1"/>
</dbReference>
<evidence type="ECO:0000313" key="5">
    <source>
        <dbReference type="EMBL" id="ODA91293.1"/>
    </source>
</evidence>
<dbReference type="InterPro" id="IPR005702">
    <property type="entry name" value="Wzc-like_C"/>
</dbReference>
<evidence type="ECO:0000256" key="2">
    <source>
        <dbReference type="ARBA" id="ARBA00022840"/>
    </source>
</evidence>
<dbReference type="AlphaFoldDB" id="A0A1E2SNF6"/>
<evidence type="ECO:0000259" key="4">
    <source>
        <dbReference type="Pfam" id="PF01656"/>
    </source>
</evidence>
<dbReference type="GO" id="GO:0005524">
    <property type="term" value="F:ATP binding"/>
    <property type="evidence" value="ECO:0007669"/>
    <property type="project" value="UniProtKB-KW"/>
</dbReference>
<evidence type="ECO:0000313" key="6">
    <source>
        <dbReference type="Proteomes" id="UP000094426"/>
    </source>
</evidence>
<dbReference type="OrthoDB" id="9812433at2"/>
<gene>
    <name evidence="5" type="ORF">ATY41_00960</name>
</gene>
<dbReference type="CDD" id="cd05387">
    <property type="entry name" value="BY-kinase"/>
    <property type="match status" value="1"/>
</dbReference>
<comment type="caution">
    <text evidence="5">The sequence shown here is derived from an EMBL/GenBank/DDBJ whole genome shotgun (WGS) entry which is preliminary data.</text>
</comment>
<dbReference type="EMBL" id="LNZG01000001">
    <property type="protein sequence ID" value="ODA91293.1"/>
    <property type="molecule type" value="Genomic_DNA"/>
</dbReference>